<reference evidence="3" key="1">
    <citation type="submission" date="2019-08" db="EMBL/GenBank/DDBJ databases">
        <authorList>
            <person name="Kucharzyk K."/>
            <person name="Murdoch R.W."/>
            <person name="Higgins S."/>
            <person name="Loffler F."/>
        </authorList>
    </citation>
    <scope>NUCLEOTIDE SEQUENCE</scope>
</reference>
<dbReference type="Pfam" id="PF00793">
    <property type="entry name" value="DAHP_synth_1"/>
    <property type="match status" value="1"/>
</dbReference>
<feature type="domain" description="DAHP synthetase I/KDSA" evidence="2">
    <location>
        <begin position="3"/>
        <end position="109"/>
    </location>
</feature>
<comment type="caution">
    <text evidence="3">The sequence shown here is derived from an EMBL/GenBank/DDBJ whole genome shotgun (WGS) entry which is preliminary data.</text>
</comment>
<keyword evidence="1 3" id="KW-0808">Transferase</keyword>
<dbReference type="InterPro" id="IPR052899">
    <property type="entry name" value="Class-I_DAHP_synthase"/>
</dbReference>
<dbReference type="AlphaFoldDB" id="A0A645HFX8"/>
<dbReference type="EMBL" id="VSSQ01092408">
    <property type="protein sequence ID" value="MPN37640.1"/>
    <property type="molecule type" value="Genomic_DNA"/>
</dbReference>
<dbReference type="InterPro" id="IPR013785">
    <property type="entry name" value="Aldolase_TIM"/>
</dbReference>
<dbReference type="PANTHER" id="PTHR43018">
    <property type="entry name" value="PHOSPHO-2-DEHYDRO-3-DEOXYHEPTONATE ALDOLASE"/>
    <property type="match status" value="1"/>
</dbReference>
<evidence type="ECO:0000313" key="3">
    <source>
        <dbReference type="EMBL" id="MPN37640.1"/>
    </source>
</evidence>
<dbReference type="InterPro" id="IPR006218">
    <property type="entry name" value="DAHP1/KDSA"/>
</dbReference>
<accession>A0A645HFX8</accession>
<evidence type="ECO:0000256" key="1">
    <source>
        <dbReference type="ARBA" id="ARBA00022679"/>
    </source>
</evidence>
<proteinExistence type="predicted"/>
<evidence type="ECO:0000259" key="2">
    <source>
        <dbReference type="Pfam" id="PF00793"/>
    </source>
</evidence>
<dbReference type="Gene3D" id="3.20.20.70">
    <property type="entry name" value="Aldolase class I"/>
    <property type="match status" value="1"/>
</dbReference>
<protein>
    <submittedName>
        <fullName evidence="3">Phospho-2-dehydro-3-deoxyheptonate aldolase</fullName>
        <ecNumber evidence="3">2.5.1.54</ecNumber>
    </submittedName>
</protein>
<dbReference type="EC" id="2.5.1.54" evidence="3"/>
<gene>
    <name evidence="3" type="primary">aroF_37</name>
    <name evidence="3" type="ORF">SDC9_185160</name>
</gene>
<dbReference type="PANTHER" id="PTHR43018:SF2">
    <property type="entry name" value="PHOSPHO-2-DEHYDRO-3-DEOXYHEPTONATE ALDOLASE"/>
    <property type="match status" value="1"/>
</dbReference>
<dbReference type="GO" id="GO:0003849">
    <property type="term" value="F:3-deoxy-7-phosphoheptulonate synthase activity"/>
    <property type="evidence" value="ECO:0007669"/>
    <property type="project" value="UniProtKB-EC"/>
</dbReference>
<sequence length="111" mass="11914">MASGNEQVILCERGIRTFETYTRNTLDLSAIPMLHELTHLPVIADPSHGTGKASLVLPMALAAAAAGADGLMIEVHPDPEHALSDGAQSLNPDQFDDLMNRVRKVREAVLS</sequence>
<name>A0A645HFX8_9ZZZZ</name>
<dbReference type="SUPFAM" id="SSF51569">
    <property type="entry name" value="Aldolase"/>
    <property type="match status" value="1"/>
</dbReference>
<organism evidence="3">
    <name type="scientific">bioreactor metagenome</name>
    <dbReference type="NCBI Taxonomy" id="1076179"/>
    <lineage>
        <taxon>unclassified sequences</taxon>
        <taxon>metagenomes</taxon>
        <taxon>ecological metagenomes</taxon>
    </lineage>
</organism>